<evidence type="ECO:0000313" key="2">
    <source>
        <dbReference type="EMBL" id="GKV12731.1"/>
    </source>
</evidence>
<dbReference type="PANTHER" id="PTHR33430">
    <property type="entry name" value="MATERNAL EFFECT EMBRYO ARREST PROTEIN"/>
    <property type="match status" value="1"/>
</dbReference>
<dbReference type="EMBL" id="BPVZ01000037">
    <property type="protein sequence ID" value="GKV12731.1"/>
    <property type="molecule type" value="Genomic_DNA"/>
</dbReference>
<feature type="transmembrane region" description="Helical" evidence="1">
    <location>
        <begin position="94"/>
        <end position="117"/>
    </location>
</feature>
<organism evidence="2 3">
    <name type="scientific">Rubroshorea leprosula</name>
    <dbReference type="NCBI Taxonomy" id="152421"/>
    <lineage>
        <taxon>Eukaryota</taxon>
        <taxon>Viridiplantae</taxon>
        <taxon>Streptophyta</taxon>
        <taxon>Embryophyta</taxon>
        <taxon>Tracheophyta</taxon>
        <taxon>Spermatophyta</taxon>
        <taxon>Magnoliopsida</taxon>
        <taxon>eudicotyledons</taxon>
        <taxon>Gunneridae</taxon>
        <taxon>Pentapetalae</taxon>
        <taxon>rosids</taxon>
        <taxon>malvids</taxon>
        <taxon>Malvales</taxon>
        <taxon>Dipterocarpaceae</taxon>
        <taxon>Rubroshorea</taxon>
    </lineage>
</organism>
<keyword evidence="3" id="KW-1185">Reference proteome</keyword>
<dbReference type="Proteomes" id="UP001054252">
    <property type="component" value="Unassembled WGS sequence"/>
</dbReference>
<proteinExistence type="predicted"/>
<comment type="caution">
    <text evidence="2">The sequence shown here is derived from an EMBL/GenBank/DDBJ whole genome shotgun (WGS) entry which is preliminary data.</text>
</comment>
<keyword evidence="1" id="KW-1133">Transmembrane helix</keyword>
<reference evidence="2 3" key="1">
    <citation type="journal article" date="2021" name="Commun. Biol.">
        <title>The genome of Shorea leprosula (Dipterocarpaceae) highlights the ecological relevance of drought in aseasonal tropical rainforests.</title>
        <authorList>
            <person name="Ng K.K.S."/>
            <person name="Kobayashi M.J."/>
            <person name="Fawcett J.A."/>
            <person name="Hatakeyama M."/>
            <person name="Paape T."/>
            <person name="Ng C.H."/>
            <person name="Ang C.C."/>
            <person name="Tnah L.H."/>
            <person name="Lee C.T."/>
            <person name="Nishiyama T."/>
            <person name="Sese J."/>
            <person name="O'Brien M.J."/>
            <person name="Copetti D."/>
            <person name="Mohd Noor M.I."/>
            <person name="Ong R.C."/>
            <person name="Putra M."/>
            <person name="Sireger I.Z."/>
            <person name="Indrioko S."/>
            <person name="Kosugi Y."/>
            <person name="Izuno A."/>
            <person name="Isagi Y."/>
            <person name="Lee S.L."/>
            <person name="Shimizu K.K."/>
        </authorList>
    </citation>
    <scope>NUCLEOTIDE SEQUENCE [LARGE SCALE GENOMIC DNA]</scope>
    <source>
        <strain evidence="2">214</strain>
    </source>
</reference>
<accession>A0AAV5JP26</accession>
<gene>
    <name evidence="2" type="ORF">SLEP1_g23848</name>
</gene>
<feature type="transmembrane region" description="Helical" evidence="1">
    <location>
        <begin position="6"/>
        <end position="30"/>
    </location>
</feature>
<evidence type="ECO:0000313" key="3">
    <source>
        <dbReference type="Proteomes" id="UP001054252"/>
    </source>
</evidence>
<name>A0AAV5JP26_9ROSI</name>
<keyword evidence="1" id="KW-0472">Membrane</keyword>
<protein>
    <submittedName>
        <fullName evidence="2">Uncharacterized protein</fullName>
    </submittedName>
</protein>
<keyword evidence="1" id="KW-0812">Transmembrane</keyword>
<evidence type="ECO:0000256" key="1">
    <source>
        <dbReference type="SAM" id="Phobius"/>
    </source>
</evidence>
<sequence length="119" mass="13324">MVKKLLIFEVIFFNFFLFSLLVSQGLKLAITLLNSNDVDKVFRATINQKVLRLEVMGSVVGSVMGCIFLVLSMVHVIEIWLRVLSYGSKPTIHVVGALVLLVSSALPVYISTNFYAFMH</sequence>
<feature type="transmembrane region" description="Helical" evidence="1">
    <location>
        <begin position="51"/>
        <end position="74"/>
    </location>
</feature>
<dbReference type="PANTHER" id="PTHR33430:SF6">
    <property type="entry name" value="MATERNAL EFFECT EMBRYO ARREST PROTEIN"/>
    <property type="match status" value="1"/>
</dbReference>
<dbReference type="AlphaFoldDB" id="A0AAV5JP26"/>